<name>A0A0K1P6A5_9MOLU</name>
<protein>
    <submittedName>
        <fullName evidence="2">Uncharacterized protein</fullName>
    </submittedName>
</protein>
<dbReference type="RefSeq" id="WP_075048439.1">
    <property type="nucleotide sequence ID" value="NZ_CP012328.1"/>
</dbReference>
<proteinExistence type="predicted"/>
<evidence type="ECO:0000256" key="1">
    <source>
        <dbReference type="SAM" id="Phobius"/>
    </source>
</evidence>
<evidence type="ECO:0000313" key="2">
    <source>
        <dbReference type="EMBL" id="AKU79853.1"/>
    </source>
</evidence>
<dbReference type="PATRIC" id="fig|216946.3.peg.616"/>
<sequence length="218" mass="26007">MKISSLKEKLINNELFDEELNIFLNSGLFHNLPKCFTSSKNKKNSFLKIIEYFETTNDDTYSSLINIDFETDFEKLKNFIKIIKSKVNYTLKNANGWKQKKGLPSASFLIQKSDNFLRKISVPHFLSYIFQVFYFLINKLMIYKIINNNINKNNLFKLFNDNKNYEEISYLQQNYDEQVFHLNNISDINYCDFNSNNNFSKNIQIKNEKNLVRDIFIK</sequence>
<accession>A0A0K1P6A5</accession>
<organism evidence="2 3">
    <name type="scientific">Spiroplasma turonicum</name>
    <dbReference type="NCBI Taxonomy" id="216946"/>
    <lineage>
        <taxon>Bacteria</taxon>
        <taxon>Bacillati</taxon>
        <taxon>Mycoplasmatota</taxon>
        <taxon>Mollicutes</taxon>
        <taxon>Entomoplasmatales</taxon>
        <taxon>Spiroplasmataceae</taxon>
        <taxon>Spiroplasma</taxon>
    </lineage>
</organism>
<feature type="transmembrane region" description="Helical" evidence="1">
    <location>
        <begin position="125"/>
        <end position="146"/>
    </location>
</feature>
<keyword evidence="1" id="KW-1133">Transmembrane helix</keyword>
<gene>
    <name evidence="2" type="ORF">STURON_00607</name>
</gene>
<reference evidence="2 3" key="1">
    <citation type="journal article" date="2015" name="Genome Announc.">
        <title>Complete Genome Sequence of Spiroplasma turonicum Strain Tab4cT, a Parasite of a Horse Fly, Haematopota sp. (Diptera: Tabanidae).</title>
        <authorList>
            <person name="Davis R.E."/>
            <person name="Shao J."/>
            <person name="Zhao Y."/>
            <person name="Gasparich G.E."/>
            <person name="Gaynor B.J."/>
            <person name="Donofrio N."/>
        </authorList>
    </citation>
    <scope>NUCLEOTIDE SEQUENCE [LARGE SCALE GENOMIC DNA]</scope>
    <source>
        <strain evidence="2 3">Tab4c</strain>
    </source>
</reference>
<dbReference type="AlphaFoldDB" id="A0A0K1P6A5"/>
<keyword evidence="1" id="KW-0472">Membrane</keyword>
<dbReference type="Proteomes" id="UP000067243">
    <property type="component" value="Chromosome"/>
</dbReference>
<keyword evidence="1" id="KW-0812">Transmembrane</keyword>
<dbReference type="EMBL" id="CP012328">
    <property type="protein sequence ID" value="AKU79853.1"/>
    <property type="molecule type" value="Genomic_DNA"/>
</dbReference>
<keyword evidence="3" id="KW-1185">Reference proteome</keyword>
<evidence type="ECO:0000313" key="3">
    <source>
        <dbReference type="Proteomes" id="UP000067243"/>
    </source>
</evidence>
<dbReference type="KEGG" id="stur:STURON_00607"/>